<evidence type="ECO:0000313" key="7">
    <source>
        <dbReference type="Proteomes" id="UP000473014"/>
    </source>
</evidence>
<evidence type="ECO:0000256" key="2">
    <source>
        <dbReference type="SAM" id="MobiDB-lite"/>
    </source>
</evidence>
<dbReference type="InterPro" id="IPR001330">
    <property type="entry name" value="Prenyltrans"/>
</dbReference>
<evidence type="ECO:0000256" key="4">
    <source>
        <dbReference type="SAM" id="SignalP"/>
    </source>
</evidence>
<protein>
    <recommendedName>
        <fullName evidence="5">Prenyltransferase alpha-alpha toroid domain-containing protein</fullName>
    </recommendedName>
</protein>
<reference evidence="6 7" key="1">
    <citation type="submission" date="2019-11" db="EMBL/GenBank/DDBJ databases">
        <authorList>
            <person name="Yuan L."/>
        </authorList>
    </citation>
    <scope>NUCLEOTIDE SEQUENCE [LARGE SCALE GENOMIC DNA]</scope>
    <source>
        <strain evidence="6 7">TRM43335</strain>
    </source>
</reference>
<dbReference type="EMBL" id="WIXO01000001">
    <property type="protein sequence ID" value="MTE18833.1"/>
    <property type="molecule type" value="Genomic_DNA"/>
</dbReference>
<dbReference type="OrthoDB" id="3852853at2"/>
<feature type="chain" id="PRO_5039370883" description="Prenyltransferase alpha-alpha toroid domain-containing protein" evidence="4">
    <location>
        <begin position="21"/>
        <end position="442"/>
    </location>
</feature>
<dbReference type="AlphaFoldDB" id="A0A6G2B9U1"/>
<accession>A0A6G2B9U1</accession>
<dbReference type="Pfam" id="PF00432">
    <property type="entry name" value="Prenyltrans"/>
    <property type="match status" value="1"/>
</dbReference>
<keyword evidence="3" id="KW-0812">Transmembrane</keyword>
<keyword evidence="3" id="KW-0472">Membrane</keyword>
<dbReference type="CDD" id="cd00688">
    <property type="entry name" value="ISOPREN_C2_like"/>
    <property type="match status" value="1"/>
</dbReference>
<proteinExistence type="predicted"/>
<dbReference type="GO" id="GO:0003824">
    <property type="term" value="F:catalytic activity"/>
    <property type="evidence" value="ECO:0007669"/>
    <property type="project" value="InterPro"/>
</dbReference>
<dbReference type="SUPFAM" id="SSF48239">
    <property type="entry name" value="Terpenoid cyclases/Protein prenyltransferases"/>
    <property type="match status" value="1"/>
</dbReference>
<dbReference type="Gene3D" id="1.50.10.20">
    <property type="match status" value="1"/>
</dbReference>
<keyword evidence="7" id="KW-1185">Reference proteome</keyword>
<feature type="domain" description="Prenyltransferase alpha-alpha toroid" evidence="5">
    <location>
        <begin position="70"/>
        <end position="175"/>
    </location>
</feature>
<keyword evidence="4" id="KW-0732">Signal</keyword>
<comment type="caution">
    <text evidence="6">The sequence shown here is derived from an EMBL/GenBank/DDBJ whole genome shotgun (WGS) entry which is preliminary data.</text>
</comment>
<evidence type="ECO:0000256" key="1">
    <source>
        <dbReference type="ARBA" id="ARBA00022737"/>
    </source>
</evidence>
<name>A0A6G2B9U1_9ACTN</name>
<feature type="region of interest" description="Disordered" evidence="2">
    <location>
        <begin position="24"/>
        <end position="45"/>
    </location>
</feature>
<gene>
    <name evidence="6" type="ORF">F0L17_06725</name>
</gene>
<dbReference type="Proteomes" id="UP000473014">
    <property type="component" value="Unassembled WGS sequence"/>
</dbReference>
<evidence type="ECO:0000313" key="6">
    <source>
        <dbReference type="EMBL" id="MTE18833.1"/>
    </source>
</evidence>
<dbReference type="InterPro" id="IPR008930">
    <property type="entry name" value="Terpenoid_cyclase/PrenylTrfase"/>
</dbReference>
<feature type="transmembrane region" description="Helical" evidence="3">
    <location>
        <begin position="415"/>
        <end position="435"/>
    </location>
</feature>
<keyword evidence="3" id="KW-1133">Transmembrane helix</keyword>
<sequence length="442" mass="44795">MSLRRTAAALTAATALCAVAAPSAAADESPPAQAPTQTPTQRELPSALYGQGDPQYDAVWRQSTALLAQDTVGVEPAEKAVEWLVRQQCEDGSFAAYRPDPTEPCTTETAADVNATALAVQALAALGGHDERVERAVEWLKLVQNDDGGWGYAPGEDSDANSVSVVIGALVAAGEDPAEVRAAGDGRTPYDSLLGFRLGCDAEADERGAFAHRPDEGRLYANDDATAAAVPAALGEDLLVEPGGSDGGAPRAAPACEAGEADGKTRQPTPEEAAQGGAAYLAKRLEEGGGHLKSAMPGAEEQPDYGNTADAVIALAAAGHREAARDSLTWLEKNAPKWEAFETSPAALGGLVLAARAAGGDPFDFGGTDLVELLNATGPAPAAVPDGGGDDDGNGGEKDGENDGGTDGAGGTPPVWALIGLGLAVGAGIGFLLSARKRNRSK</sequence>
<evidence type="ECO:0000256" key="3">
    <source>
        <dbReference type="SAM" id="Phobius"/>
    </source>
</evidence>
<feature type="compositionally biased region" description="Low complexity" evidence="2">
    <location>
        <begin position="24"/>
        <end position="41"/>
    </location>
</feature>
<keyword evidence="1" id="KW-0677">Repeat</keyword>
<feature type="region of interest" description="Disordered" evidence="2">
    <location>
        <begin position="378"/>
        <end position="412"/>
    </location>
</feature>
<organism evidence="6 7">
    <name type="scientific">Streptomyces taklimakanensis</name>
    <dbReference type="NCBI Taxonomy" id="2569853"/>
    <lineage>
        <taxon>Bacteria</taxon>
        <taxon>Bacillati</taxon>
        <taxon>Actinomycetota</taxon>
        <taxon>Actinomycetes</taxon>
        <taxon>Kitasatosporales</taxon>
        <taxon>Streptomycetaceae</taxon>
        <taxon>Streptomyces</taxon>
    </lineage>
</organism>
<feature type="region of interest" description="Disordered" evidence="2">
    <location>
        <begin position="238"/>
        <end position="276"/>
    </location>
</feature>
<dbReference type="RefSeq" id="WP_155070350.1">
    <property type="nucleotide sequence ID" value="NZ_WIXO01000001.1"/>
</dbReference>
<evidence type="ECO:0000259" key="5">
    <source>
        <dbReference type="Pfam" id="PF00432"/>
    </source>
</evidence>
<feature type="signal peptide" evidence="4">
    <location>
        <begin position="1"/>
        <end position="20"/>
    </location>
</feature>